<gene>
    <name evidence="1" type="ORF">Plil01_001327600</name>
</gene>
<protein>
    <submittedName>
        <fullName evidence="1">Unnamed protein product</fullName>
    </submittedName>
</protein>
<dbReference type="Gene3D" id="3.90.1600.10">
    <property type="entry name" value="Palm domain of DNA polymerase"/>
    <property type="match status" value="1"/>
</dbReference>
<reference evidence="1" key="1">
    <citation type="submission" date="2023-04" db="EMBL/GenBank/DDBJ databases">
        <title>Phytophthora lilii NBRC 32176.</title>
        <authorList>
            <person name="Ichikawa N."/>
            <person name="Sato H."/>
            <person name="Tonouchi N."/>
        </authorList>
    </citation>
    <scope>NUCLEOTIDE SEQUENCE</scope>
    <source>
        <strain evidence="1">NBRC 32176</strain>
    </source>
</reference>
<sequence>MSTVPVYTPQPCIDFLVSLRSLKLDETSTRDFTNDISGHEVVIDKFALEDLVEFQGVTFEVIEGLYWNEGFNSQICASIKDIFEWRAKLKAEGNPAEVGLKLTMNSSYGRLIMKPVIRQKTFIRGEEEIRKYTCRRINRLIQRTPISKDLALFEEHRALARHSSPAHLGVAILSMSKRIMNEVMCLVEDLDCTIYYQDTDSMHVELNSYPKLCEAFEAKYGRVLNGNQMGKFHVDFKLKGADGDIYAEESYFIGKKTYVDFLACAGNDTKGVHMRMKGIPETRADNLLQRALAAEAARDALAAANPDNAELLARATAAETARDAAHAAVDRLAAAVEAQTQEIQTLPQDPTALVNEAANNISDVLDDTLDELLELVDVIFAPPRLAINP</sequence>
<dbReference type="InterPro" id="IPR023211">
    <property type="entry name" value="DNA_pol_palm_dom_sf"/>
</dbReference>
<keyword evidence="2" id="KW-1185">Reference proteome</keyword>
<comment type="caution">
    <text evidence="1">The sequence shown here is derived from an EMBL/GenBank/DDBJ whole genome shotgun (WGS) entry which is preliminary data.</text>
</comment>
<dbReference type="OrthoDB" id="10265614at2759"/>
<dbReference type="AlphaFoldDB" id="A0A9W6WWZ5"/>
<evidence type="ECO:0000313" key="1">
    <source>
        <dbReference type="EMBL" id="GMF31031.1"/>
    </source>
</evidence>
<accession>A0A9W6WWZ5</accession>
<dbReference type="PANTHER" id="PTHR48144">
    <property type="entry name" value="DNA-DIRECTED DNA POLYMERASE"/>
    <property type="match status" value="1"/>
</dbReference>
<organism evidence="1 2">
    <name type="scientific">Phytophthora lilii</name>
    <dbReference type="NCBI Taxonomy" id="2077276"/>
    <lineage>
        <taxon>Eukaryota</taxon>
        <taxon>Sar</taxon>
        <taxon>Stramenopiles</taxon>
        <taxon>Oomycota</taxon>
        <taxon>Peronosporomycetes</taxon>
        <taxon>Peronosporales</taxon>
        <taxon>Peronosporaceae</taxon>
        <taxon>Phytophthora</taxon>
    </lineage>
</organism>
<dbReference type="InterPro" id="IPR043502">
    <property type="entry name" value="DNA/RNA_pol_sf"/>
</dbReference>
<name>A0A9W6WWZ5_9STRA</name>
<dbReference type="SUPFAM" id="SSF56672">
    <property type="entry name" value="DNA/RNA polymerases"/>
    <property type="match status" value="1"/>
</dbReference>
<proteinExistence type="predicted"/>
<dbReference type="EMBL" id="BSXW01000875">
    <property type="protein sequence ID" value="GMF31031.1"/>
    <property type="molecule type" value="Genomic_DNA"/>
</dbReference>
<dbReference type="PANTHER" id="PTHR48144:SF2">
    <property type="entry name" value="DNA-DIRECTED DNA POLYMERASE"/>
    <property type="match status" value="1"/>
</dbReference>
<dbReference type="Proteomes" id="UP001165083">
    <property type="component" value="Unassembled WGS sequence"/>
</dbReference>
<evidence type="ECO:0000313" key="2">
    <source>
        <dbReference type="Proteomes" id="UP001165083"/>
    </source>
</evidence>